<dbReference type="InterPro" id="IPR052462">
    <property type="entry name" value="SLIRP/GR-RBP-like"/>
</dbReference>
<evidence type="ECO:0000313" key="3">
    <source>
        <dbReference type="EMBL" id="GAA0749092.1"/>
    </source>
</evidence>
<dbReference type="InterPro" id="IPR035979">
    <property type="entry name" value="RBD_domain_sf"/>
</dbReference>
<evidence type="ECO:0000259" key="2">
    <source>
        <dbReference type="PROSITE" id="PS50102"/>
    </source>
</evidence>
<keyword evidence="1" id="KW-0694">RNA-binding</keyword>
<dbReference type="Gene3D" id="3.30.70.330">
    <property type="match status" value="1"/>
</dbReference>
<name>A0ABN1JYF3_9BURK</name>
<feature type="domain" description="RRM" evidence="2">
    <location>
        <begin position="3"/>
        <end position="81"/>
    </location>
</feature>
<keyword evidence="4" id="KW-1185">Reference proteome</keyword>
<reference evidence="3 4" key="1">
    <citation type="journal article" date="2019" name="Int. J. Syst. Evol. Microbiol.">
        <title>The Global Catalogue of Microorganisms (GCM) 10K type strain sequencing project: providing services to taxonomists for standard genome sequencing and annotation.</title>
        <authorList>
            <consortium name="The Broad Institute Genomics Platform"/>
            <consortium name="The Broad Institute Genome Sequencing Center for Infectious Disease"/>
            <person name="Wu L."/>
            <person name="Ma J."/>
        </authorList>
    </citation>
    <scope>NUCLEOTIDE SEQUENCE [LARGE SCALE GENOMIC DNA]</scope>
    <source>
        <strain evidence="3 4">JCM 15503</strain>
    </source>
</reference>
<dbReference type="Proteomes" id="UP001500279">
    <property type="component" value="Unassembled WGS sequence"/>
</dbReference>
<evidence type="ECO:0000256" key="1">
    <source>
        <dbReference type="ARBA" id="ARBA00022884"/>
    </source>
</evidence>
<gene>
    <name evidence="3" type="ORF">GCM10009107_19470</name>
</gene>
<dbReference type="SUPFAM" id="SSF54928">
    <property type="entry name" value="RNA-binding domain, RBD"/>
    <property type="match status" value="1"/>
</dbReference>
<organism evidence="3 4">
    <name type="scientific">Ideonella azotifigens</name>
    <dbReference type="NCBI Taxonomy" id="513160"/>
    <lineage>
        <taxon>Bacteria</taxon>
        <taxon>Pseudomonadati</taxon>
        <taxon>Pseudomonadota</taxon>
        <taxon>Betaproteobacteria</taxon>
        <taxon>Burkholderiales</taxon>
        <taxon>Sphaerotilaceae</taxon>
        <taxon>Ideonella</taxon>
    </lineage>
</organism>
<dbReference type="CDD" id="cd21608">
    <property type="entry name" value="RRM2_NsCP33_like"/>
    <property type="match status" value="1"/>
</dbReference>
<dbReference type="InterPro" id="IPR048289">
    <property type="entry name" value="RRM2_NsCP33-like"/>
</dbReference>
<protein>
    <recommendedName>
        <fullName evidence="2">RRM domain-containing protein</fullName>
    </recommendedName>
</protein>
<dbReference type="RefSeq" id="WP_141286993.1">
    <property type="nucleotide sequence ID" value="NZ_BAAAEW010000008.1"/>
</dbReference>
<dbReference type="InterPro" id="IPR000504">
    <property type="entry name" value="RRM_dom"/>
</dbReference>
<proteinExistence type="predicted"/>
<dbReference type="SMART" id="SM00360">
    <property type="entry name" value="RRM"/>
    <property type="match status" value="1"/>
</dbReference>
<accession>A0ABN1JYF3</accession>
<comment type="caution">
    <text evidence="3">The sequence shown here is derived from an EMBL/GenBank/DDBJ whole genome shotgun (WGS) entry which is preliminary data.</text>
</comment>
<evidence type="ECO:0000313" key="4">
    <source>
        <dbReference type="Proteomes" id="UP001500279"/>
    </source>
</evidence>
<sequence>MSSKIYVGNLPYSVTDASLKNNFSEFGDVSSAKVMMDRDTGKSKGFGFVEMSNAEVAQAAIEALHGMSVDGRSIVVSLARPREATGGAGGHGAGGFTASKRADVGYGNGGYGGGRY</sequence>
<dbReference type="PANTHER" id="PTHR48027">
    <property type="entry name" value="HETEROGENEOUS NUCLEAR RIBONUCLEOPROTEIN 87F-RELATED"/>
    <property type="match status" value="1"/>
</dbReference>
<dbReference type="EMBL" id="BAAAEW010000008">
    <property type="protein sequence ID" value="GAA0749092.1"/>
    <property type="molecule type" value="Genomic_DNA"/>
</dbReference>
<dbReference type="PROSITE" id="PS50102">
    <property type="entry name" value="RRM"/>
    <property type="match status" value="1"/>
</dbReference>
<dbReference type="InterPro" id="IPR012677">
    <property type="entry name" value="Nucleotide-bd_a/b_plait_sf"/>
</dbReference>
<dbReference type="Pfam" id="PF00076">
    <property type="entry name" value="RRM_1"/>
    <property type="match status" value="1"/>
</dbReference>